<sequence>MSSSVAAVKKAVAGSPMKRATTFAILQQMVGSLAGKNSIGKFIQYLLKFLLYYSASFQNSFLSKNKSKISQLEVLSVVNSLKSGNNNVSGASAVLQQWLALLVSNPIFTINYAKYHVFKTQIDSLEGCANGLSLFRQTLRFGKTPFRLTNWCASITQHLQQREYGYFTTDDFAVDTIDLTYGIVDELGLLFKLKYYNANKQPRFKRVVAKLDEIIWMADIVYQLKMQWQKLQKLKAIKYDLVSKGPEDEKISVDVYVQKVNQVNHDIEVTQLALAKSCCDFGFDAIDLFSLGISKYIYYLLGVGSGFFNTAKTWKATKRELEK</sequence>
<comment type="caution">
    <text evidence="1">The sequence shown here is derived from an EMBL/GenBank/DDBJ whole genome shotgun (WGS) entry which is preliminary data.</text>
</comment>
<evidence type="ECO:0000313" key="2">
    <source>
        <dbReference type="Proteomes" id="UP001360560"/>
    </source>
</evidence>
<dbReference type="EMBL" id="BTFZ01000002">
    <property type="protein sequence ID" value="GMM34308.1"/>
    <property type="molecule type" value="Genomic_DNA"/>
</dbReference>
<gene>
    <name evidence="1" type="ORF">DASC09_016330</name>
</gene>
<reference evidence="1 2" key="1">
    <citation type="journal article" date="2023" name="Elife">
        <title>Identification of key yeast species and microbe-microbe interactions impacting larval growth of Drosophila in the wild.</title>
        <authorList>
            <person name="Mure A."/>
            <person name="Sugiura Y."/>
            <person name="Maeda R."/>
            <person name="Honda K."/>
            <person name="Sakurai N."/>
            <person name="Takahashi Y."/>
            <person name="Watada M."/>
            <person name="Katoh T."/>
            <person name="Gotoh A."/>
            <person name="Gotoh Y."/>
            <person name="Taniguchi I."/>
            <person name="Nakamura K."/>
            <person name="Hayashi T."/>
            <person name="Katayama T."/>
            <person name="Uemura T."/>
            <person name="Hattori Y."/>
        </authorList>
    </citation>
    <scope>NUCLEOTIDE SEQUENCE [LARGE SCALE GENOMIC DNA]</scope>
    <source>
        <strain evidence="1 2">SC-9</strain>
    </source>
</reference>
<evidence type="ECO:0000313" key="1">
    <source>
        <dbReference type="EMBL" id="GMM34308.1"/>
    </source>
</evidence>
<accession>A0AAV5QHH9</accession>
<proteinExistence type="predicted"/>
<dbReference type="GeneID" id="90072287"/>
<dbReference type="Proteomes" id="UP001360560">
    <property type="component" value="Unassembled WGS sequence"/>
</dbReference>
<name>A0AAV5QHH9_9ASCO</name>
<dbReference type="AlphaFoldDB" id="A0AAV5QHH9"/>
<organism evidence="1 2">
    <name type="scientific">Saccharomycopsis crataegensis</name>
    <dbReference type="NCBI Taxonomy" id="43959"/>
    <lineage>
        <taxon>Eukaryota</taxon>
        <taxon>Fungi</taxon>
        <taxon>Dikarya</taxon>
        <taxon>Ascomycota</taxon>
        <taxon>Saccharomycotina</taxon>
        <taxon>Saccharomycetes</taxon>
        <taxon>Saccharomycopsidaceae</taxon>
        <taxon>Saccharomycopsis</taxon>
    </lineage>
</organism>
<keyword evidence="2" id="KW-1185">Reference proteome</keyword>
<protein>
    <submittedName>
        <fullName evidence="1">Pex25 protein</fullName>
    </submittedName>
</protein>
<dbReference type="RefSeq" id="XP_064851308.1">
    <property type="nucleotide sequence ID" value="XM_064995236.1"/>
</dbReference>